<proteinExistence type="predicted"/>
<dbReference type="SUPFAM" id="SSF103473">
    <property type="entry name" value="MFS general substrate transporter"/>
    <property type="match status" value="1"/>
</dbReference>
<dbReference type="EMBL" id="KZ270001">
    <property type="protein sequence ID" value="OZC08854.1"/>
    <property type="molecule type" value="Genomic_DNA"/>
</dbReference>
<keyword evidence="1" id="KW-0472">Membrane</keyword>
<dbReference type="Gene3D" id="1.20.1250.20">
    <property type="entry name" value="MFS general substrate transporter like domains"/>
    <property type="match status" value="1"/>
</dbReference>
<evidence type="ECO:0000256" key="1">
    <source>
        <dbReference type="SAM" id="Phobius"/>
    </source>
</evidence>
<dbReference type="Proteomes" id="UP000242913">
    <property type="component" value="Unassembled WGS sequence"/>
</dbReference>
<dbReference type="OrthoDB" id="3936150at2759"/>
<gene>
    <name evidence="2" type="ORF">X798_04086</name>
</gene>
<organism evidence="2 3">
    <name type="scientific">Onchocerca flexuosa</name>
    <dbReference type="NCBI Taxonomy" id="387005"/>
    <lineage>
        <taxon>Eukaryota</taxon>
        <taxon>Metazoa</taxon>
        <taxon>Ecdysozoa</taxon>
        <taxon>Nematoda</taxon>
        <taxon>Chromadorea</taxon>
        <taxon>Rhabditida</taxon>
        <taxon>Spirurina</taxon>
        <taxon>Spiruromorpha</taxon>
        <taxon>Filarioidea</taxon>
        <taxon>Onchocercidae</taxon>
        <taxon>Onchocerca</taxon>
    </lineage>
</organism>
<keyword evidence="3" id="KW-1185">Reference proteome</keyword>
<accession>A0A238BV39</accession>
<dbReference type="InterPro" id="IPR036259">
    <property type="entry name" value="MFS_trans_sf"/>
</dbReference>
<keyword evidence="1" id="KW-1133">Transmembrane helix</keyword>
<evidence type="ECO:0000313" key="3">
    <source>
        <dbReference type="Proteomes" id="UP000242913"/>
    </source>
</evidence>
<name>A0A238BV39_9BILA</name>
<evidence type="ECO:0008006" key="4">
    <source>
        <dbReference type="Google" id="ProtNLM"/>
    </source>
</evidence>
<evidence type="ECO:0000313" key="2">
    <source>
        <dbReference type="EMBL" id="OZC08854.1"/>
    </source>
</evidence>
<reference evidence="2 3" key="1">
    <citation type="submission" date="2015-12" db="EMBL/GenBank/DDBJ databases">
        <title>Draft genome of the nematode, Onchocerca flexuosa.</title>
        <authorList>
            <person name="Mitreva M."/>
        </authorList>
    </citation>
    <scope>NUCLEOTIDE SEQUENCE [LARGE SCALE GENOMIC DNA]</scope>
    <source>
        <strain evidence="2">Red Deer</strain>
    </source>
</reference>
<protein>
    <recommendedName>
        <fullName evidence="4">MFS domain-containing protein</fullName>
    </recommendedName>
</protein>
<feature type="transmembrane region" description="Helical" evidence="1">
    <location>
        <begin position="52"/>
        <end position="71"/>
    </location>
</feature>
<dbReference type="AlphaFoldDB" id="A0A238BV39"/>
<keyword evidence="1" id="KW-0812">Transmembrane</keyword>
<sequence>MCTELFVLDSVQPTELFPTPIRSAGIAFIQTFYQLGTTVSPLVFIPNKHSPSAPFLLVLLTNSAGFLLYIFPVPETRGKKLPDNMPGEEPHNLVTNAPTTGMKSSGPFQYHDRIRTMHAVA</sequence>